<dbReference type="SUPFAM" id="SSF160379">
    <property type="entry name" value="SP0830-like"/>
    <property type="match status" value="1"/>
</dbReference>
<gene>
    <name evidence="1" type="ORF">SAMN04488548_1344006</name>
</gene>
<dbReference type="Proteomes" id="UP000183180">
    <property type="component" value="Unassembled WGS sequence"/>
</dbReference>
<dbReference type="PANTHER" id="PTHR36439">
    <property type="entry name" value="BLL4334 PROTEIN"/>
    <property type="match status" value="1"/>
</dbReference>
<accession>A0A1H2KYH4</accession>
<dbReference type="OrthoDB" id="9806494at2"/>
<organism evidence="1 2">
    <name type="scientific">Gordonia westfalica</name>
    <dbReference type="NCBI Taxonomy" id="158898"/>
    <lineage>
        <taxon>Bacteria</taxon>
        <taxon>Bacillati</taxon>
        <taxon>Actinomycetota</taxon>
        <taxon>Actinomycetes</taxon>
        <taxon>Mycobacteriales</taxon>
        <taxon>Gordoniaceae</taxon>
        <taxon>Gordonia</taxon>
    </lineage>
</organism>
<evidence type="ECO:0000313" key="1">
    <source>
        <dbReference type="EMBL" id="SDU73645.1"/>
    </source>
</evidence>
<sequence>MSSESSTTRIVLIRAVNVGGATLPMAELRQIATELGATDPSTYIASGNLICSPPGDPAEFDRALERAIEERYGFFREVISRTPDEVRTALDAHPFEIIDDKYSYVYFLVARPDADKAAAFEEKDFGDDVRRVIGADLHIRYADGAGRSKLTAPAIARGLGVQGTGRNLRTVRKLLDLTEG</sequence>
<name>A0A1H2KYH4_9ACTN</name>
<dbReference type="InterPro" id="IPR012545">
    <property type="entry name" value="DUF1697"/>
</dbReference>
<dbReference type="PANTHER" id="PTHR36439:SF1">
    <property type="entry name" value="DUF1697 DOMAIN-CONTAINING PROTEIN"/>
    <property type="match status" value="1"/>
</dbReference>
<dbReference type="Gene3D" id="3.30.70.1280">
    <property type="entry name" value="SP0830-like domains"/>
    <property type="match status" value="1"/>
</dbReference>
<dbReference type="PIRSF" id="PIRSF008502">
    <property type="entry name" value="UCP008502"/>
    <property type="match status" value="1"/>
</dbReference>
<dbReference type="STRING" id="158898.SAMN04488548_1344006"/>
<dbReference type="Pfam" id="PF08002">
    <property type="entry name" value="DUF1697"/>
    <property type="match status" value="1"/>
</dbReference>
<dbReference type="EMBL" id="FNLM01000034">
    <property type="protein sequence ID" value="SDU73645.1"/>
    <property type="molecule type" value="Genomic_DNA"/>
</dbReference>
<evidence type="ECO:0000313" key="2">
    <source>
        <dbReference type="Proteomes" id="UP000183180"/>
    </source>
</evidence>
<proteinExistence type="predicted"/>
<reference evidence="1 2" key="1">
    <citation type="submission" date="2016-10" db="EMBL/GenBank/DDBJ databases">
        <authorList>
            <person name="de Groot N.N."/>
        </authorList>
    </citation>
    <scope>NUCLEOTIDE SEQUENCE [LARGE SCALE GENOMIC DNA]</scope>
    <source>
        <strain evidence="1 2">DSM 44215</strain>
    </source>
</reference>
<dbReference type="RefSeq" id="WP_074852500.1">
    <property type="nucleotide sequence ID" value="NZ_FNLM01000034.1"/>
</dbReference>
<protein>
    <submittedName>
        <fullName evidence="1">Uncharacterized conserved protein, DUF1697 family</fullName>
    </submittedName>
</protein>
<dbReference type="AlphaFoldDB" id="A0A1H2KYH4"/>